<dbReference type="RefSeq" id="WP_029913494.1">
    <property type="nucleotide sequence ID" value="NZ_JMIU01000002.1"/>
</dbReference>
<proteinExistence type="predicted"/>
<name>A0A066ZXA4_HYDMR</name>
<dbReference type="AlphaFoldDB" id="A0A066ZXA4"/>
<accession>A0A066ZXA4</accession>
<reference evidence="1 2" key="1">
    <citation type="submission" date="2014-04" db="EMBL/GenBank/DDBJ databases">
        <title>Draft genome sequence of Hydrogenovibrio marinus MH-110, a model organism for aerobic H2 metabolism.</title>
        <authorList>
            <person name="Cha H.J."/>
            <person name="Jo B.H."/>
            <person name="Hwang B.H."/>
        </authorList>
    </citation>
    <scope>NUCLEOTIDE SEQUENCE [LARGE SCALE GENOMIC DNA]</scope>
    <source>
        <strain evidence="1 2">MH-110</strain>
    </source>
</reference>
<gene>
    <name evidence="1" type="ORF">EI16_12410</name>
</gene>
<comment type="caution">
    <text evidence="1">The sequence shown here is derived from an EMBL/GenBank/DDBJ whole genome shotgun (WGS) entry which is preliminary data.</text>
</comment>
<dbReference type="STRING" id="28885.EI16_12410"/>
<organism evidence="1 2">
    <name type="scientific">Hydrogenovibrio marinus</name>
    <dbReference type="NCBI Taxonomy" id="28885"/>
    <lineage>
        <taxon>Bacteria</taxon>
        <taxon>Pseudomonadati</taxon>
        <taxon>Pseudomonadota</taxon>
        <taxon>Gammaproteobacteria</taxon>
        <taxon>Thiotrichales</taxon>
        <taxon>Piscirickettsiaceae</taxon>
        <taxon>Hydrogenovibrio</taxon>
    </lineage>
</organism>
<evidence type="ECO:0000313" key="1">
    <source>
        <dbReference type="EMBL" id="KDN94695.1"/>
    </source>
</evidence>
<evidence type="ECO:0000313" key="2">
    <source>
        <dbReference type="Proteomes" id="UP000027341"/>
    </source>
</evidence>
<keyword evidence="2" id="KW-1185">Reference proteome</keyword>
<sequence length="154" mass="17767">MLELKPKEAVNLIGTSQNVVQILFQQGNQKALVKRRVDPGWIVEYYEKPHSMPKYIFFDLDDEPNMEEFVLNLASHQDEFDQELELYRWGIQKPVPADTETFGAFRILLTDKTTGALSWLSEKGRVLMIQSFQDAQELMMSITNSKSNQVAIII</sequence>
<dbReference type="EMBL" id="JMIU01000002">
    <property type="protein sequence ID" value="KDN94695.1"/>
    <property type="molecule type" value="Genomic_DNA"/>
</dbReference>
<protein>
    <submittedName>
        <fullName evidence="1">Uncharacterized protein</fullName>
    </submittedName>
</protein>
<dbReference type="Proteomes" id="UP000027341">
    <property type="component" value="Unassembled WGS sequence"/>
</dbReference>